<evidence type="ECO:0000256" key="4">
    <source>
        <dbReference type="ARBA" id="ARBA00022692"/>
    </source>
</evidence>
<protein>
    <recommendedName>
        <fullName evidence="19">Scavenger receptor class A</fullName>
    </recommendedName>
</protein>
<dbReference type="Gene3D" id="2.40.10.10">
    <property type="entry name" value="Trypsin-like serine proteases"/>
    <property type="match status" value="1"/>
</dbReference>
<feature type="disulfide bond" evidence="12">
    <location>
        <begin position="428"/>
        <end position="443"/>
    </location>
</feature>
<sequence>MEEPTTMMEQAKEAMMDRTSTTERSRENSTISRVPSDVEPSSTMEQMVGTATEAIMNDSTERILTTTDSEEEPSSTTMLAVEKTTLTEYIDSSPKSQNQTGVTTSESLTSSTTSTTTTSEAPSTTTTTTTSSTSTIPPVVTEALERITAIEKDLISLKENDLADDNNILDNDLRVIPLNWRKDTSTTASTEPDANSVLSAEPNNPATLIPTTTTGHFLDETTFHLIRSERSNGTSLIGSRFSEEDQSNTVSASPIAPIAEDKQMETILERAAAASTSMFTKCAVGQFECINGTSIKDGSSCIQKSERCDSVSHCSDHSDEQDCERLGCPGHFQCQDGVCLARQHVCDGIAHCHDGSDEQNCGEWLCNFDELSCNPTTGNGPCLPALWKCDGLEQCANGFDESNCPDTCTNDEYFCAGQRKCIPEAWRCDGSVDCSDGEDERLCDCPLDNFKCNTGGCVPGAYVCDGHPQCPDQSDEWNCYQLDRNDGTLRVKRNSSEALTVCGDGWNGMLANLVCAHLGFAGPSKLLFAKVAAGNGSLVDSMYRVTEKNRLEFEPIHSMECDQSLKLYCEEYRCGRESIQPTLEQRIAGGVTSDPNQWPSLALAFSNNAAIKCTVSIVSPRWVLASYTCIMGKTEFVNNRNLGDMSWKLFAGSAQFNASLEDVSFRSADASYQIVDVKRVVPYPQSKYKQFMYTGDVALLELATPLKLNEMVGSVCLGEGASIDSEQLCLTAGWGSDLENTATTEQYLKYLPVPTVPTERCNSSMHYNGALPENAICAGYLNSNKTTCYNDEGAPLMCYLDGSGQWQLEGILSYHGNCGKRPHPAIYNSITSNISTWIRNTVGNDLMFERVTSSVTGGTGAASTTTDTTIASNASSTASATTAATTFRPSEGRTITSSSMASASNER</sequence>
<evidence type="ECO:0000256" key="13">
    <source>
        <dbReference type="PROSITE-ProRule" id="PRU00196"/>
    </source>
</evidence>
<feature type="disulfide bond" evidence="12">
    <location>
        <begin position="464"/>
        <end position="479"/>
    </location>
</feature>
<evidence type="ECO:0000256" key="7">
    <source>
        <dbReference type="ARBA" id="ARBA00022825"/>
    </source>
</evidence>
<evidence type="ECO:0000313" key="17">
    <source>
        <dbReference type="EnsemblMetazoa" id="AMAM022422-PA"/>
    </source>
</evidence>
<keyword evidence="3" id="KW-0645">Protease</keyword>
<dbReference type="GO" id="GO:0004252">
    <property type="term" value="F:serine-type endopeptidase activity"/>
    <property type="evidence" value="ECO:0007669"/>
    <property type="project" value="InterPro"/>
</dbReference>
<keyword evidence="5" id="KW-0677">Repeat</keyword>
<reference evidence="18" key="1">
    <citation type="submission" date="2013-09" db="EMBL/GenBank/DDBJ databases">
        <title>The Genome Sequence of Anopheles maculatus species B.</title>
        <authorList>
            <consortium name="The Broad Institute Genomics Platform"/>
            <person name="Neafsey D.E."/>
            <person name="Besansky N."/>
            <person name="Howell P."/>
            <person name="Walton C."/>
            <person name="Young S.K."/>
            <person name="Zeng Q."/>
            <person name="Gargeya S."/>
            <person name="Fitzgerald M."/>
            <person name="Haas B."/>
            <person name="Abouelleil A."/>
            <person name="Allen A.W."/>
            <person name="Alvarado L."/>
            <person name="Arachchi H.M."/>
            <person name="Berlin A.M."/>
            <person name="Chapman S.B."/>
            <person name="Gainer-Dewar J."/>
            <person name="Goldberg J."/>
            <person name="Griggs A."/>
            <person name="Gujja S."/>
            <person name="Hansen M."/>
            <person name="Howarth C."/>
            <person name="Imamovic A."/>
            <person name="Ireland A."/>
            <person name="Larimer J."/>
            <person name="McCowan C."/>
            <person name="Murphy C."/>
            <person name="Pearson M."/>
            <person name="Poon T.W."/>
            <person name="Priest M."/>
            <person name="Roberts A."/>
            <person name="Saif S."/>
            <person name="Shea T."/>
            <person name="Sisk P."/>
            <person name="Sykes S."/>
            <person name="Wortman J."/>
            <person name="Nusbaum C."/>
            <person name="Birren B."/>
        </authorList>
    </citation>
    <scope>NUCLEOTIDE SEQUENCE [LARGE SCALE GENOMIC DNA]</scope>
    <source>
        <strain evidence="18">maculatus3</strain>
    </source>
</reference>
<reference evidence="17" key="2">
    <citation type="submission" date="2020-05" db="UniProtKB">
        <authorList>
            <consortium name="EnsemblMetazoa"/>
        </authorList>
    </citation>
    <scope>IDENTIFICATION</scope>
    <source>
        <strain evidence="17">maculatus3</strain>
    </source>
</reference>
<dbReference type="PROSITE" id="PS50068">
    <property type="entry name" value="LDLRA_2"/>
    <property type="match status" value="5"/>
</dbReference>
<evidence type="ECO:0000256" key="3">
    <source>
        <dbReference type="ARBA" id="ARBA00022670"/>
    </source>
</evidence>
<feature type="disulfide bond" evidence="12">
    <location>
        <begin position="452"/>
        <end position="470"/>
    </location>
</feature>
<dbReference type="InterPro" id="IPR009003">
    <property type="entry name" value="Peptidase_S1_PA"/>
</dbReference>
<feature type="compositionally biased region" description="Low complexity" evidence="14">
    <location>
        <begin position="103"/>
        <end position="135"/>
    </location>
</feature>
<dbReference type="InterPro" id="IPR036055">
    <property type="entry name" value="LDL_receptor-like_sf"/>
</dbReference>
<dbReference type="SUPFAM" id="SSF50494">
    <property type="entry name" value="Trypsin-like serine proteases"/>
    <property type="match status" value="1"/>
</dbReference>
<feature type="disulfide bond" evidence="12">
    <location>
        <begin position="445"/>
        <end position="457"/>
    </location>
</feature>
<feature type="domain" description="SRCR" evidence="16">
    <location>
        <begin position="461"/>
        <end position="520"/>
    </location>
</feature>
<dbReference type="InterPro" id="IPR023415">
    <property type="entry name" value="LDLR_class-A_CS"/>
</dbReference>
<dbReference type="Pfam" id="PF00089">
    <property type="entry name" value="Trypsin"/>
    <property type="match status" value="1"/>
</dbReference>
<evidence type="ECO:0000313" key="18">
    <source>
        <dbReference type="Proteomes" id="UP000075901"/>
    </source>
</evidence>
<feature type="disulfide bond" evidence="12">
    <location>
        <begin position="346"/>
        <end position="361"/>
    </location>
</feature>
<keyword evidence="9" id="KW-0472">Membrane</keyword>
<dbReference type="GO" id="GO:0005886">
    <property type="term" value="C:plasma membrane"/>
    <property type="evidence" value="ECO:0007669"/>
    <property type="project" value="TreeGrafter"/>
</dbReference>
<dbReference type="PANTHER" id="PTHR24270:SF62">
    <property type="entry name" value="LOW-DENSITY LIPOPROTEIN RECEPTOR-RELATED PROTEIN 2"/>
    <property type="match status" value="1"/>
</dbReference>
<evidence type="ECO:0000256" key="11">
    <source>
        <dbReference type="ARBA" id="ARBA00024195"/>
    </source>
</evidence>
<dbReference type="EnsemblMetazoa" id="AMAM022422-RA">
    <property type="protein sequence ID" value="AMAM022422-PA"/>
    <property type="gene ID" value="AMAM022422"/>
</dbReference>
<dbReference type="InterPro" id="IPR001190">
    <property type="entry name" value="SRCR"/>
</dbReference>
<dbReference type="AlphaFoldDB" id="A0A182T9L7"/>
<dbReference type="SUPFAM" id="SSF57424">
    <property type="entry name" value="LDL receptor-like module"/>
    <property type="match status" value="5"/>
</dbReference>
<dbReference type="Gene3D" id="4.10.400.10">
    <property type="entry name" value="Low-density Lipoprotein Receptor"/>
    <property type="match status" value="5"/>
</dbReference>
<keyword evidence="10 12" id="KW-1015">Disulfide bond</keyword>
<feature type="disulfide bond" evidence="12">
    <location>
        <begin position="308"/>
        <end position="323"/>
    </location>
</feature>
<dbReference type="InterPro" id="IPR050685">
    <property type="entry name" value="LDLR"/>
</dbReference>
<proteinExistence type="inferred from homology"/>
<dbReference type="SMART" id="SM00192">
    <property type="entry name" value="LDLa"/>
    <property type="match status" value="5"/>
</dbReference>
<dbReference type="GO" id="GO:0012505">
    <property type="term" value="C:endomembrane system"/>
    <property type="evidence" value="ECO:0007669"/>
    <property type="project" value="UniProtKB-SubCell"/>
</dbReference>
<dbReference type="InterPro" id="IPR001254">
    <property type="entry name" value="Trypsin_dom"/>
</dbReference>
<dbReference type="CDD" id="cd00112">
    <property type="entry name" value="LDLa"/>
    <property type="match status" value="5"/>
</dbReference>
<comment type="caution">
    <text evidence="13">Lacks conserved residue(s) required for the propagation of feature annotation.</text>
</comment>
<evidence type="ECO:0000259" key="15">
    <source>
        <dbReference type="PROSITE" id="PS50240"/>
    </source>
</evidence>
<feature type="region of interest" description="Disordered" evidence="14">
    <location>
        <begin position="184"/>
        <end position="203"/>
    </location>
</feature>
<organism evidence="17 18">
    <name type="scientific">Anopheles maculatus</name>
    <dbReference type="NCBI Taxonomy" id="74869"/>
    <lineage>
        <taxon>Eukaryota</taxon>
        <taxon>Metazoa</taxon>
        <taxon>Ecdysozoa</taxon>
        <taxon>Arthropoda</taxon>
        <taxon>Hexapoda</taxon>
        <taxon>Insecta</taxon>
        <taxon>Pterygota</taxon>
        <taxon>Neoptera</taxon>
        <taxon>Endopterygota</taxon>
        <taxon>Diptera</taxon>
        <taxon>Nematocera</taxon>
        <taxon>Culicoidea</taxon>
        <taxon>Culicidae</taxon>
        <taxon>Anophelinae</taxon>
        <taxon>Anopheles</taxon>
        <taxon>Anopheles maculatus group</taxon>
    </lineage>
</organism>
<dbReference type="SUPFAM" id="SSF56487">
    <property type="entry name" value="SRCR-like"/>
    <property type="match status" value="1"/>
</dbReference>
<dbReference type="InterPro" id="IPR002172">
    <property type="entry name" value="LDrepeatLR_classA_rpt"/>
</dbReference>
<keyword evidence="4" id="KW-0812">Transmembrane</keyword>
<evidence type="ECO:0000256" key="2">
    <source>
        <dbReference type="ARBA" id="ARBA00004308"/>
    </source>
</evidence>
<keyword evidence="7" id="KW-0720">Serine protease</keyword>
<dbReference type="PROSITE" id="PS50240">
    <property type="entry name" value="TRYPSIN_DOM"/>
    <property type="match status" value="1"/>
</dbReference>
<dbReference type="VEuPathDB" id="VectorBase:AMAM022422"/>
<keyword evidence="8" id="KW-1133">Transmembrane helix</keyword>
<feature type="region of interest" description="Disordered" evidence="14">
    <location>
        <begin position="1"/>
        <end position="44"/>
    </location>
</feature>
<evidence type="ECO:0000256" key="6">
    <source>
        <dbReference type="ARBA" id="ARBA00022801"/>
    </source>
</evidence>
<evidence type="ECO:0000256" key="5">
    <source>
        <dbReference type="ARBA" id="ARBA00022737"/>
    </source>
</evidence>
<feature type="compositionally biased region" description="Polar residues" evidence="14">
    <location>
        <begin position="93"/>
        <end position="102"/>
    </location>
</feature>
<dbReference type="GO" id="GO:0016192">
    <property type="term" value="P:vesicle-mediated transport"/>
    <property type="evidence" value="ECO:0007669"/>
    <property type="project" value="UniProtKB-ARBA"/>
</dbReference>
<evidence type="ECO:0000256" key="8">
    <source>
        <dbReference type="ARBA" id="ARBA00022989"/>
    </source>
</evidence>
<accession>A0A182T9L7</accession>
<dbReference type="InterPro" id="IPR036772">
    <property type="entry name" value="SRCR-like_dom_sf"/>
</dbReference>
<name>A0A182T9L7_9DIPT</name>
<comment type="subcellular location">
    <subcellularLocation>
        <location evidence="2">Endomembrane system</location>
    </subcellularLocation>
    <subcellularLocation>
        <location evidence="1">Membrane</location>
        <topology evidence="1">Single-pass membrane protein</topology>
    </subcellularLocation>
</comment>
<dbReference type="CDD" id="cd00190">
    <property type="entry name" value="Tryp_SPc"/>
    <property type="match status" value="1"/>
</dbReference>
<feature type="compositionally biased region" description="Polar residues" evidence="14">
    <location>
        <begin position="185"/>
        <end position="203"/>
    </location>
</feature>
<evidence type="ECO:0000256" key="14">
    <source>
        <dbReference type="SAM" id="MobiDB-lite"/>
    </source>
</evidence>
<feature type="region of interest" description="Disordered" evidence="14">
    <location>
        <begin position="881"/>
        <end position="907"/>
    </location>
</feature>
<feature type="compositionally biased region" description="Polar residues" evidence="14">
    <location>
        <begin position="893"/>
        <end position="907"/>
    </location>
</feature>
<keyword evidence="6" id="KW-0378">Hydrolase</keyword>
<dbReference type="GO" id="GO:0006508">
    <property type="term" value="P:proteolysis"/>
    <property type="evidence" value="ECO:0007669"/>
    <property type="project" value="UniProtKB-KW"/>
</dbReference>
<dbReference type="PROSITE" id="PS01209">
    <property type="entry name" value="LDLRA_1"/>
    <property type="match status" value="4"/>
</dbReference>
<feature type="disulfide bond" evidence="12">
    <location>
        <begin position="334"/>
        <end position="352"/>
    </location>
</feature>
<evidence type="ECO:0000256" key="10">
    <source>
        <dbReference type="ARBA" id="ARBA00023157"/>
    </source>
</evidence>
<dbReference type="Proteomes" id="UP000075901">
    <property type="component" value="Unassembled WGS sequence"/>
</dbReference>
<dbReference type="PRINTS" id="PR00261">
    <property type="entry name" value="LDLRECEPTOR"/>
</dbReference>
<evidence type="ECO:0000256" key="1">
    <source>
        <dbReference type="ARBA" id="ARBA00004167"/>
    </source>
</evidence>
<comment type="similarity">
    <text evidence="11">Belongs to the peptidase S1 family. CLIP subfamily.</text>
</comment>
<evidence type="ECO:0000259" key="16">
    <source>
        <dbReference type="PROSITE" id="PS50287"/>
    </source>
</evidence>
<keyword evidence="18" id="KW-1185">Reference proteome</keyword>
<dbReference type="Pfam" id="PF00057">
    <property type="entry name" value="Ldl_recept_a"/>
    <property type="match status" value="3"/>
</dbReference>
<feature type="region of interest" description="Disordered" evidence="14">
    <location>
        <begin position="88"/>
        <end position="137"/>
    </location>
</feature>
<feature type="compositionally biased region" description="Basic and acidic residues" evidence="14">
    <location>
        <begin position="10"/>
        <end position="27"/>
    </location>
</feature>
<dbReference type="Gene3D" id="3.10.250.10">
    <property type="entry name" value="SRCR-like domain"/>
    <property type="match status" value="1"/>
</dbReference>
<dbReference type="PROSITE" id="PS50287">
    <property type="entry name" value="SRCR_2"/>
    <property type="match status" value="1"/>
</dbReference>
<dbReference type="PANTHER" id="PTHR24270">
    <property type="entry name" value="LOW-DENSITY LIPOPROTEIN RECEPTOR-RELATED"/>
    <property type="match status" value="1"/>
</dbReference>
<evidence type="ECO:0000256" key="9">
    <source>
        <dbReference type="ARBA" id="ARBA00023136"/>
    </source>
</evidence>
<evidence type="ECO:0000256" key="12">
    <source>
        <dbReference type="PROSITE-ProRule" id="PRU00124"/>
    </source>
</evidence>
<feature type="domain" description="Peptidase S1" evidence="15">
    <location>
        <begin position="587"/>
        <end position="843"/>
    </location>
</feature>
<dbReference type="SMART" id="SM00020">
    <property type="entry name" value="Tryp_SPc"/>
    <property type="match status" value="1"/>
</dbReference>
<dbReference type="InterPro" id="IPR043504">
    <property type="entry name" value="Peptidase_S1_PA_chymotrypsin"/>
</dbReference>
<evidence type="ECO:0008006" key="19">
    <source>
        <dbReference type="Google" id="ProtNLM"/>
    </source>
</evidence>
<feature type="disulfide bond" evidence="12">
    <location>
        <begin position="389"/>
        <end position="404"/>
    </location>
</feature>